<reference evidence="1" key="1">
    <citation type="journal article" date="2023" name="G3 (Bethesda)">
        <title>A reference genome for the long-term kleptoplast-retaining sea slug Elysia crispata morphotype clarki.</title>
        <authorList>
            <person name="Eastman K.E."/>
            <person name="Pendleton A.L."/>
            <person name="Shaikh M.A."/>
            <person name="Suttiyut T."/>
            <person name="Ogas R."/>
            <person name="Tomko P."/>
            <person name="Gavelis G."/>
            <person name="Widhalm J.R."/>
            <person name="Wisecaver J.H."/>
        </authorList>
    </citation>
    <scope>NUCLEOTIDE SEQUENCE</scope>
    <source>
        <strain evidence="1">ECLA1</strain>
    </source>
</reference>
<dbReference type="InterPro" id="IPR029156">
    <property type="entry name" value="CTC1"/>
</dbReference>
<evidence type="ECO:0000313" key="1">
    <source>
        <dbReference type="EMBL" id="KAK3797577.1"/>
    </source>
</evidence>
<sequence>MEKDAFLLAHDVAELLANKSWRHSMHHRLKVSLKGTVTSLSGIVRLNSDSLFMMEVDSCVPILVKDFHLEWHSLLEPGGVYLFHGLIITTVEKGIWATQTVLLVWNESCLTKIDSCSDAATLPLSCWLKSLGITADLPDSSNWTESFWQDCSCDNFVNYEGQITSIHDAKDGFYTLDKKIRMYCNDLCLTVNSELYIFNAHLIKIGSTPYLVCCEKSLLREKKSFNKENTSSHMRENFDQAKQKKTSFGLTAIFRKCHLSLREMVTTVKIRDSFLALKRSNETVTQAMKALFFEKSLWNIPRRSERFLDKFLQHNCNCPHTSQNTMVNRIPEILSLSALKLGLYTEETENDQRIKITKKEYGYSEDYFSFHKICHEILVGKIIAGSRGQIYFSDGKEFLPLLILENPYDQEAQASLAFDYTDSTLHHSHTCKNVCVNDKKFGEYLPCPFLDSTLVNKIILLHADNFTDIIEFEIFGHIIKVKESSENFESDPLNSKESPYDDETYEKDFMNLSQYKGFPTSSEIVKKRNIPQSFYKRTHSTSVSVVFSGEASNCFHLINAGNLYILKTTQNLLDSSLSNDHLQKAAQSCSVHQQTKVTEIVRVKRLERTAPDTSKKRPEYSIIDILSEEFTGSMVSFLCQIQIRYISNSNFADRCKQTGCNSAFIMANTCLQVRDLLCDQAFQTRLLPIYIDSPRNVYSFGLVPGAVILFNCLERRVSQAGNVYCRFTTASSLKVLTILPVEHITTSNGQERSTKVPELSDLPEVLIADMWFLGSEYTTETPDGTMLLMRQGLYALECHICMFFQLIIKMVCSLCGGIFSSYRCQNKQCMDDVHPVLVIKAIILVDDGSSQATVSFHDANLVARLLTLTEEQWNDMSERFSDCGQLLISKNSTVPLLPVAELLSNLCSSPLVLRPCRLAVTLDKKSPTHHSINKKALDEFQITEVKIAKNSVHTCSLPLPSLDCFGLEEIS</sequence>
<dbReference type="Proteomes" id="UP001283361">
    <property type="component" value="Unassembled WGS sequence"/>
</dbReference>
<name>A0AAE1B2Y9_9GAST</name>
<dbReference type="AlphaFoldDB" id="A0AAE1B2Y9"/>
<comment type="caution">
    <text evidence="1">The sequence shown here is derived from an EMBL/GenBank/DDBJ whole genome shotgun (WGS) entry which is preliminary data.</text>
</comment>
<keyword evidence="2" id="KW-1185">Reference proteome</keyword>
<evidence type="ECO:0000313" key="2">
    <source>
        <dbReference type="Proteomes" id="UP001283361"/>
    </source>
</evidence>
<evidence type="ECO:0008006" key="3">
    <source>
        <dbReference type="Google" id="ProtNLM"/>
    </source>
</evidence>
<gene>
    <name evidence="1" type="ORF">RRG08_054605</name>
</gene>
<organism evidence="1 2">
    <name type="scientific">Elysia crispata</name>
    <name type="common">lettuce slug</name>
    <dbReference type="NCBI Taxonomy" id="231223"/>
    <lineage>
        <taxon>Eukaryota</taxon>
        <taxon>Metazoa</taxon>
        <taxon>Spiralia</taxon>
        <taxon>Lophotrochozoa</taxon>
        <taxon>Mollusca</taxon>
        <taxon>Gastropoda</taxon>
        <taxon>Heterobranchia</taxon>
        <taxon>Euthyneura</taxon>
        <taxon>Panpulmonata</taxon>
        <taxon>Sacoglossa</taxon>
        <taxon>Placobranchoidea</taxon>
        <taxon>Plakobranchidae</taxon>
        <taxon>Elysia</taxon>
    </lineage>
</organism>
<dbReference type="EMBL" id="JAWDGP010000750">
    <property type="protein sequence ID" value="KAK3797577.1"/>
    <property type="molecule type" value="Genomic_DNA"/>
</dbReference>
<dbReference type="GO" id="GO:0003697">
    <property type="term" value="F:single-stranded DNA binding"/>
    <property type="evidence" value="ECO:0007669"/>
    <property type="project" value="InterPro"/>
</dbReference>
<protein>
    <recommendedName>
        <fullName evidence="3">CST complex subunit CTC1</fullName>
    </recommendedName>
</protein>
<proteinExistence type="predicted"/>
<accession>A0AAE1B2Y9</accession>
<dbReference type="Pfam" id="PF15489">
    <property type="entry name" value="CTC1"/>
    <property type="match status" value="1"/>
</dbReference>